<sequence length="591" mass="62823">MLLVLAVVFGHQAFADCVNPVTIASQASGIFSNPNTWAGQKVPTSCDNVIIKHAITLNQDYTIGGVSNSGQPRGSLLIEENGSLVGQKNLNFSGSYILINNGTLDIFTLNFWGGEPAFINTGAASISNTLAVYSGGTIQNAGTLNLRAGMQAAGLKFINKAEGFAYLTNNLVLDQSNNQGVVLENQGFMSISGTTTIHYGQVTNSGSLQMGTTLTVNSGAGNNTITNSGSLQIGTNLTLQAPTTDNSNAIISSGPFKVKGNFQSQGKFYFENIDSLVVSGSFTNGGMFVNNALDGIGQVVVKGKFTNNYNGTFTNNFGIVAVAGDFYNFARLDGDMGGFTMNQYSENAWGAIITGNIDICDSSLASGKKFMDTNNGTIDGGFQDPTFDDGTVTQCGYDLTTVQLPVSLLNWQGAYQNNQVVLKWQTATEQNSGTFAIERSLDGKTFGTIGELPAAGNSTQLLSYKFTDKNAPAGTVYYRLKETDLDGTFMYSAIIPVTTKVLSFGLTVFPNPISAPNQLTISLQGTASYLYAVEVINTYGQLLYKQTVELKSSRYDLVIPASVTSQLKDLGIIRCLNLTNGSVQTSKVVVQ</sequence>
<dbReference type="Proteomes" id="UP000321532">
    <property type="component" value="Unassembled WGS sequence"/>
</dbReference>
<reference evidence="1 2" key="1">
    <citation type="submission" date="2019-07" db="EMBL/GenBank/DDBJ databases">
        <title>Whole genome shotgun sequence of Adhaeribacter aerolatus NBRC 106133.</title>
        <authorList>
            <person name="Hosoyama A."/>
            <person name="Uohara A."/>
            <person name="Ohji S."/>
            <person name="Ichikawa N."/>
        </authorList>
    </citation>
    <scope>NUCLEOTIDE SEQUENCE [LARGE SCALE GENOMIC DNA]</scope>
    <source>
        <strain evidence="1 2">NBRC 106133</strain>
    </source>
</reference>
<comment type="caution">
    <text evidence="1">The sequence shown here is derived from an EMBL/GenBank/DDBJ whole genome shotgun (WGS) entry which is preliminary data.</text>
</comment>
<dbReference type="EMBL" id="BJYS01000023">
    <property type="protein sequence ID" value="GEO05399.1"/>
    <property type="molecule type" value="Genomic_DNA"/>
</dbReference>
<gene>
    <name evidence="1" type="ORF">AAE02nite_30630</name>
</gene>
<evidence type="ECO:0000313" key="2">
    <source>
        <dbReference type="Proteomes" id="UP000321532"/>
    </source>
</evidence>
<accession>A0A512B0B5</accession>
<proteinExistence type="predicted"/>
<name>A0A512B0B5_9BACT</name>
<organism evidence="1 2">
    <name type="scientific">Adhaeribacter aerolatus</name>
    <dbReference type="NCBI Taxonomy" id="670289"/>
    <lineage>
        <taxon>Bacteria</taxon>
        <taxon>Pseudomonadati</taxon>
        <taxon>Bacteroidota</taxon>
        <taxon>Cytophagia</taxon>
        <taxon>Cytophagales</taxon>
        <taxon>Hymenobacteraceae</taxon>
        <taxon>Adhaeribacter</taxon>
    </lineage>
</organism>
<protein>
    <recommendedName>
        <fullName evidence="3">Secretion system C-terminal sorting domain-containing protein</fullName>
    </recommendedName>
</protein>
<dbReference type="Gene3D" id="2.60.40.10">
    <property type="entry name" value="Immunoglobulins"/>
    <property type="match status" value="1"/>
</dbReference>
<keyword evidence="2" id="KW-1185">Reference proteome</keyword>
<evidence type="ECO:0008006" key="3">
    <source>
        <dbReference type="Google" id="ProtNLM"/>
    </source>
</evidence>
<evidence type="ECO:0000313" key="1">
    <source>
        <dbReference type="EMBL" id="GEO05399.1"/>
    </source>
</evidence>
<dbReference type="InterPro" id="IPR013783">
    <property type="entry name" value="Ig-like_fold"/>
</dbReference>
<dbReference type="AlphaFoldDB" id="A0A512B0B5"/>